<keyword evidence="1" id="KW-0805">Transcription regulation</keyword>
<accession>A0A432V0Q5</accession>
<evidence type="ECO:0000313" key="8">
    <source>
        <dbReference type="EMBL" id="RUM95766.1"/>
    </source>
</evidence>
<evidence type="ECO:0000256" key="2">
    <source>
        <dbReference type="ARBA" id="ARBA00023125"/>
    </source>
</evidence>
<dbReference type="PROSITE" id="PS50043">
    <property type="entry name" value="HTH_LUXR_2"/>
    <property type="match status" value="1"/>
</dbReference>
<dbReference type="PANTHER" id="PTHR44688:SF16">
    <property type="entry name" value="DNA-BINDING TRANSCRIPTIONAL ACTIVATOR DEVR_DOSR"/>
    <property type="match status" value="1"/>
</dbReference>
<dbReference type="GO" id="GO:0006355">
    <property type="term" value="P:regulation of DNA-templated transcription"/>
    <property type="evidence" value="ECO:0007669"/>
    <property type="project" value="InterPro"/>
</dbReference>
<dbReference type="Pfam" id="PF00072">
    <property type="entry name" value="Response_reg"/>
    <property type="match status" value="1"/>
</dbReference>
<dbReference type="OrthoDB" id="9782655at2"/>
<dbReference type="InterPro" id="IPR011006">
    <property type="entry name" value="CheY-like_superfamily"/>
</dbReference>
<evidence type="ECO:0000256" key="5">
    <source>
        <dbReference type="SAM" id="MobiDB-lite"/>
    </source>
</evidence>
<evidence type="ECO:0000259" key="6">
    <source>
        <dbReference type="PROSITE" id="PS50043"/>
    </source>
</evidence>
<feature type="region of interest" description="Disordered" evidence="5">
    <location>
        <begin position="206"/>
        <end position="230"/>
    </location>
</feature>
<dbReference type="AlphaFoldDB" id="A0A432V0Q5"/>
<keyword evidence="9" id="KW-1185">Reference proteome</keyword>
<evidence type="ECO:0000256" key="4">
    <source>
        <dbReference type="PROSITE-ProRule" id="PRU00169"/>
    </source>
</evidence>
<evidence type="ECO:0000313" key="9">
    <source>
        <dbReference type="Proteomes" id="UP000281647"/>
    </source>
</evidence>
<feature type="domain" description="Response regulatory" evidence="7">
    <location>
        <begin position="4"/>
        <end position="119"/>
    </location>
</feature>
<dbReference type="Proteomes" id="UP000281647">
    <property type="component" value="Unassembled WGS sequence"/>
</dbReference>
<dbReference type="InterPro" id="IPR016032">
    <property type="entry name" value="Sig_transdc_resp-reg_C-effctor"/>
</dbReference>
<dbReference type="InterPro" id="IPR036388">
    <property type="entry name" value="WH-like_DNA-bd_sf"/>
</dbReference>
<sequence length="230" mass="25231">MRQLIHIVDDDPSFRAAIGRLLRASDYEIAEYPSADSFLEQVRTGIGTGCILLDVSLPGLSGPDLQARLAELGSSLPIVFLTGHGDVPTIVRAIKAGADDFLTKPVSGSALVDSIERAFQRYYADQTQREWLSDARSLFDKLTPREREVFDHVVRGKLNKQTAHALGITERTIKAHRQHIFDKLGARTVAELVSLAERLGVLLHEQATDNPPVSSLSPSGKPHHGRPDRG</sequence>
<proteinExistence type="predicted"/>
<dbReference type="RefSeq" id="WP_128628383.1">
    <property type="nucleotide sequence ID" value="NZ_RKST01000031.1"/>
</dbReference>
<dbReference type="PRINTS" id="PR00038">
    <property type="entry name" value="HTHLUXR"/>
</dbReference>
<reference evidence="8 9" key="1">
    <citation type="submission" date="2018-11" db="EMBL/GenBank/DDBJ databases">
        <title>Pseudaminobacter arsenicus sp. nov., an arsenic-resistant bacterium isolated from arsenic-rich aquifers.</title>
        <authorList>
            <person name="Mu Y."/>
        </authorList>
    </citation>
    <scope>NUCLEOTIDE SEQUENCE [LARGE SCALE GENOMIC DNA]</scope>
    <source>
        <strain evidence="8 9">CB3</strain>
    </source>
</reference>
<keyword evidence="3" id="KW-0804">Transcription</keyword>
<feature type="modified residue" description="4-aspartylphosphate" evidence="4">
    <location>
        <position position="54"/>
    </location>
</feature>
<dbReference type="CDD" id="cd06170">
    <property type="entry name" value="LuxR_C_like"/>
    <property type="match status" value="1"/>
</dbReference>
<dbReference type="InterPro" id="IPR001789">
    <property type="entry name" value="Sig_transdc_resp-reg_receiver"/>
</dbReference>
<dbReference type="EMBL" id="RKST01000031">
    <property type="protein sequence ID" value="RUM95766.1"/>
    <property type="molecule type" value="Genomic_DNA"/>
</dbReference>
<dbReference type="SUPFAM" id="SSF52172">
    <property type="entry name" value="CheY-like"/>
    <property type="match status" value="1"/>
</dbReference>
<keyword evidence="2" id="KW-0238">DNA-binding</keyword>
<name>A0A432V0Q5_9HYPH</name>
<dbReference type="GO" id="GO:0003677">
    <property type="term" value="F:DNA binding"/>
    <property type="evidence" value="ECO:0007669"/>
    <property type="project" value="UniProtKB-KW"/>
</dbReference>
<dbReference type="PANTHER" id="PTHR44688">
    <property type="entry name" value="DNA-BINDING TRANSCRIPTIONAL ACTIVATOR DEVR_DOSR"/>
    <property type="match status" value="1"/>
</dbReference>
<dbReference type="InterPro" id="IPR000792">
    <property type="entry name" value="Tscrpt_reg_LuxR_C"/>
</dbReference>
<dbReference type="SMART" id="SM00448">
    <property type="entry name" value="REC"/>
    <property type="match status" value="1"/>
</dbReference>
<dbReference type="Pfam" id="PF00196">
    <property type="entry name" value="GerE"/>
    <property type="match status" value="1"/>
</dbReference>
<feature type="compositionally biased region" description="Polar residues" evidence="5">
    <location>
        <begin position="208"/>
        <end position="218"/>
    </location>
</feature>
<dbReference type="PROSITE" id="PS50110">
    <property type="entry name" value="RESPONSE_REGULATORY"/>
    <property type="match status" value="1"/>
</dbReference>
<keyword evidence="4" id="KW-0597">Phosphoprotein</keyword>
<organism evidence="8 9">
    <name type="scientific">Borborobacter arsenicus</name>
    <dbReference type="NCBI Taxonomy" id="1851146"/>
    <lineage>
        <taxon>Bacteria</taxon>
        <taxon>Pseudomonadati</taxon>
        <taxon>Pseudomonadota</taxon>
        <taxon>Alphaproteobacteria</taxon>
        <taxon>Hyphomicrobiales</taxon>
        <taxon>Phyllobacteriaceae</taxon>
        <taxon>Borborobacter</taxon>
    </lineage>
</organism>
<dbReference type="SUPFAM" id="SSF46894">
    <property type="entry name" value="C-terminal effector domain of the bipartite response regulators"/>
    <property type="match status" value="1"/>
</dbReference>
<protein>
    <submittedName>
        <fullName evidence="8">Response regulator transcription factor</fullName>
    </submittedName>
</protein>
<evidence type="ECO:0000256" key="1">
    <source>
        <dbReference type="ARBA" id="ARBA00023015"/>
    </source>
</evidence>
<feature type="domain" description="HTH luxR-type" evidence="6">
    <location>
        <begin position="135"/>
        <end position="200"/>
    </location>
</feature>
<dbReference type="GO" id="GO:0000160">
    <property type="term" value="P:phosphorelay signal transduction system"/>
    <property type="evidence" value="ECO:0007669"/>
    <property type="project" value="InterPro"/>
</dbReference>
<evidence type="ECO:0000259" key="7">
    <source>
        <dbReference type="PROSITE" id="PS50110"/>
    </source>
</evidence>
<evidence type="ECO:0000256" key="3">
    <source>
        <dbReference type="ARBA" id="ARBA00023163"/>
    </source>
</evidence>
<dbReference type="Gene3D" id="3.40.50.2300">
    <property type="match status" value="1"/>
</dbReference>
<comment type="caution">
    <text evidence="8">The sequence shown here is derived from an EMBL/GenBank/DDBJ whole genome shotgun (WGS) entry which is preliminary data.</text>
</comment>
<dbReference type="SMART" id="SM00421">
    <property type="entry name" value="HTH_LUXR"/>
    <property type="match status" value="1"/>
</dbReference>
<dbReference type="Gene3D" id="1.10.10.10">
    <property type="entry name" value="Winged helix-like DNA-binding domain superfamily/Winged helix DNA-binding domain"/>
    <property type="match status" value="1"/>
</dbReference>
<gene>
    <name evidence="8" type="ORF">EET67_21420</name>
</gene>